<dbReference type="EMBL" id="BLBC01000008">
    <property type="protein sequence ID" value="GET46091.1"/>
    <property type="molecule type" value="Genomic_DNA"/>
</dbReference>
<comment type="caution">
    <text evidence="1">The sequence shown here is derived from an EMBL/GenBank/DDBJ whole genome shotgun (WGS) entry which is preliminary data.</text>
</comment>
<organism evidence="1 2">
    <name type="scientific">Capnocytophaga felis</name>
    <dbReference type="NCBI Taxonomy" id="2267611"/>
    <lineage>
        <taxon>Bacteria</taxon>
        <taxon>Pseudomonadati</taxon>
        <taxon>Bacteroidota</taxon>
        <taxon>Flavobacteriia</taxon>
        <taxon>Flavobacteriales</taxon>
        <taxon>Flavobacteriaceae</taxon>
        <taxon>Capnocytophaga</taxon>
    </lineage>
</organism>
<accession>A0A5M4B903</accession>
<name>A0A5M4B903_9FLAO</name>
<keyword evidence="2" id="KW-1185">Reference proteome</keyword>
<evidence type="ECO:0000313" key="2">
    <source>
        <dbReference type="Proteomes" id="UP000398217"/>
    </source>
</evidence>
<evidence type="ECO:0008006" key="3">
    <source>
        <dbReference type="Google" id="ProtNLM"/>
    </source>
</evidence>
<reference evidence="2" key="1">
    <citation type="journal article" date="2020" name="Int. J. Syst. Evol. Microbiol.">
        <title>Capnocytophaga felis sp. nov. isolated from the feline oral cavity.</title>
        <authorList>
            <person name="Suzuki M."/>
            <person name="Umeda K."/>
            <person name="Kimura M."/>
            <person name="Imaoka K."/>
            <person name="Morikawa S."/>
            <person name="Maeda K."/>
        </authorList>
    </citation>
    <scope>NUCLEOTIDE SEQUENCE [LARGE SCALE GENOMIC DNA]</scope>
    <source>
        <strain evidence="2">KC07070</strain>
    </source>
</reference>
<dbReference type="AlphaFoldDB" id="A0A5M4B903"/>
<proteinExistence type="predicted"/>
<dbReference type="Proteomes" id="UP000398217">
    <property type="component" value="Unassembled WGS sequence"/>
</dbReference>
<gene>
    <name evidence="1" type="ORF">RCZ01_13930</name>
</gene>
<sequence length="349" mass="39181">MKNSPEIGKNDSFIQYKHTETKTIRKEFKVNESASLFVANKYGTITLITDENNTNKINIEVQIKVSSNNPSDVQERIKQISVDFSNSGSNYVSAKTIIDNNSSFFKSFGQKKSISFQINYTISLPEKIKISLENEYGDIFINKTQSFLKINADYGSVNLGDILSDAEINLEYSPNSSIDQIKNLNLNADYSKMNIGKANYIKANCDYTNLSIDRVKEIVANMDYNGISISELEKGQIYASYCGVSVGKVSENITIDSDYGGIKLKEILPHTNLVKINAEYAGISLGYHPNWEFQYEFFNSYGKISVPENLPYTKKNVKMMETTVSGKKGSGKNTFIISSKYAGIKIYEN</sequence>
<evidence type="ECO:0000313" key="1">
    <source>
        <dbReference type="EMBL" id="GET46091.1"/>
    </source>
</evidence>
<protein>
    <recommendedName>
        <fullName evidence="3">Adhesin domain-containing protein</fullName>
    </recommendedName>
</protein>